<dbReference type="EMBL" id="GEDV01006480">
    <property type="protein sequence ID" value="JAP82077.1"/>
    <property type="molecule type" value="Transcribed_RNA"/>
</dbReference>
<reference evidence="2" key="1">
    <citation type="journal article" date="2016" name="Ticks Tick Borne Dis.">
        <title>De novo assembly and annotation of the salivary gland transcriptome of Rhipicephalus appendiculatus male and female ticks during blood feeding.</title>
        <authorList>
            <person name="de Castro M.H."/>
            <person name="de Klerk D."/>
            <person name="Pienaar R."/>
            <person name="Latif A.A."/>
            <person name="Rees D.J."/>
            <person name="Mans B.J."/>
        </authorList>
    </citation>
    <scope>NUCLEOTIDE SEQUENCE</scope>
    <source>
        <tissue evidence="2">Salivary glands</tissue>
    </source>
</reference>
<accession>A0A131YSZ9</accession>
<name>A0A131YSZ9_RHIAP</name>
<keyword evidence="1" id="KW-0732">Signal</keyword>
<proteinExistence type="predicted"/>
<feature type="signal peptide" evidence="1">
    <location>
        <begin position="1"/>
        <end position="20"/>
    </location>
</feature>
<organism evidence="2">
    <name type="scientific">Rhipicephalus appendiculatus</name>
    <name type="common">Brown ear tick</name>
    <dbReference type="NCBI Taxonomy" id="34631"/>
    <lineage>
        <taxon>Eukaryota</taxon>
        <taxon>Metazoa</taxon>
        <taxon>Ecdysozoa</taxon>
        <taxon>Arthropoda</taxon>
        <taxon>Chelicerata</taxon>
        <taxon>Arachnida</taxon>
        <taxon>Acari</taxon>
        <taxon>Parasitiformes</taxon>
        <taxon>Ixodida</taxon>
        <taxon>Ixodoidea</taxon>
        <taxon>Ixodidae</taxon>
        <taxon>Rhipicephalinae</taxon>
        <taxon>Rhipicephalus</taxon>
        <taxon>Rhipicephalus</taxon>
    </lineage>
</organism>
<dbReference type="AlphaFoldDB" id="A0A131YSZ9"/>
<evidence type="ECO:0000313" key="2">
    <source>
        <dbReference type="EMBL" id="JAP82077.1"/>
    </source>
</evidence>
<protein>
    <submittedName>
        <fullName evidence="2">8.9 kDa family member</fullName>
    </submittedName>
</protein>
<feature type="chain" id="PRO_5007285940" evidence="1">
    <location>
        <begin position="21"/>
        <end position="126"/>
    </location>
</feature>
<sequence>MKRFAVVLVLLCAGLSDCQSKTTPSEKCKSQRYPDLLQPKSCVSRNNTIHHGKTGDVGSRKCLGAYCWYGHLIPIECPFGKPTNNTEFTFVRRPGPWPKCCYWTRTCTNNSEYISHDRSYRGVFKS</sequence>
<evidence type="ECO:0000256" key="1">
    <source>
        <dbReference type="SAM" id="SignalP"/>
    </source>
</evidence>